<evidence type="ECO:0000313" key="3">
    <source>
        <dbReference type="Proteomes" id="UP000756346"/>
    </source>
</evidence>
<organism evidence="2 3">
    <name type="scientific">Microdochium trichocladiopsis</name>
    <dbReference type="NCBI Taxonomy" id="1682393"/>
    <lineage>
        <taxon>Eukaryota</taxon>
        <taxon>Fungi</taxon>
        <taxon>Dikarya</taxon>
        <taxon>Ascomycota</taxon>
        <taxon>Pezizomycotina</taxon>
        <taxon>Sordariomycetes</taxon>
        <taxon>Xylariomycetidae</taxon>
        <taxon>Xylariales</taxon>
        <taxon>Microdochiaceae</taxon>
        <taxon>Microdochium</taxon>
    </lineage>
</organism>
<reference evidence="2" key="1">
    <citation type="journal article" date="2021" name="Nat. Commun.">
        <title>Genetic determinants of endophytism in the Arabidopsis root mycobiome.</title>
        <authorList>
            <person name="Mesny F."/>
            <person name="Miyauchi S."/>
            <person name="Thiergart T."/>
            <person name="Pickel B."/>
            <person name="Atanasova L."/>
            <person name="Karlsson M."/>
            <person name="Huettel B."/>
            <person name="Barry K.W."/>
            <person name="Haridas S."/>
            <person name="Chen C."/>
            <person name="Bauer D."/>
            <person name="Andreopoulos W."/>
            <person name="Pangilinan J."/>
            <person name="LaButti K."/>
            <person name="Riley R."/>
            <person name="Lipzen A."/>
            <person name="Clum A."/>
            <person name="Drula E."/>
            <person name="Henrissat B."/>
            <person name="Kohler A."/>
            <person name="Grigoriev I.V."/>
            <person name="Martin F.M."/>
            <person name="Hacquard S."/>
        </authorList>
    </citation>
    <scope>NUCLEOTIDE SEQUENCE</scope>
    <source>
        <strain evidence="2">MPI-CAGE-CH-0230</strain>
    </source>
</reference>
<protein>
    <recommendedName>
        <fullName evidence="4">Secreted protein</fullName>
    </recommendedName>
</protein>
<dbReference type="Proteomes" id="UP000756346">
    <property type="component" value="Unassembled WGS sequence"/>
</dbReference>
<gene>
    <name evidence="2" type="ORF">B0I36DRAFT_15453</name>
</gene>
<proteinExistence type="predicted"/>
<dbReference type="RefSeq" id="XP_046018851.1">
    <property type="nucleotide sequence ID" value="XM_046148579.1"/>
</dbReference>
<evidence type="ECO:0000313" key="2">
    <source>
        <dbReference type="EMBL" id="KAH7040796.1"/>
    </source>
</evidence>
<dbReference type="EMBL" id="JAGTJQ010000001">
    <property type="protein sequence ID" value="KAH7040796.1"/>
    <property type="molecule type" value="Genomic_DNA"/>
</dbReference>
<accession>A0A9P9BUA6</accession>
<comment type="caution">
    <text evidence="2">The sequence shown here is derived from an EMBL/GenBank/DDBJ whole genome shotgun (WGS) entry which is preliminary data.</text>
</comment>
<evidence type="ECO:0000256" key="1">
    <source>
        <dbReference type="SAM" id="SignalP"/>
    </source>
</evidence>
<feature type="signal peptide" evidence="1">
    <location>
        <begin position="1"/>
        <end position="19"/>
    </location>
</feature>
<dbReference type="GeneID" id="70178125"/>
<evidence type="ECO:0008006" key="4">
    <source>
        <dbReference type="Google" id="ProtNLM"/>
    </source>
</evidence>
<name>A0A9P9BUA6_9PEZI</name>
<keyword evidence="1" id="KW-0732">Signal</keyword>
<feature type="chain" id="PRO_5040205723" description="Secreted protein" evidence="1">
    <location>
        <begin position="20"/>
        <end position="79"/>
    </location>
</feature>
<keyword evidence="3" id="KW-1185">Reference proteome</keyword>
<dbReference type="AlphaFoldDB" id="A0A9P9BUA6"/>
<sequence>MCHGLLGVQLLLLIPDLDVGPSSQYFRAHEGIHHVYYRKVPRHSLKMHSPQPGRSDTTALPSIKLTSSHLRIGTISSSL</sequence>